<name>A0A9J5ZJ42_SOLCO</name>
<reference evidence="2 3" key="1">
    <citation type="submission" date="2020-09" db="EMBL/GenBank/DDBJ databases">
        <title>De no assembly of potato wild relative species, Solanum commersonii.</title>
        <authorList>
            <person name="Cho K."/>
        </authorList>
    </citation>
    <scope>NUCLEOTIDE SEQUENCE [LARGE SCALE GENOMIC DNA]</scope>
    <source>
        <strain evidence="2">LZ3.2</strain>
        <tissue evidence="2">Leaf</tissue>
    </source>
</reference>
<dbReference type="Proteomes" id="UP000824120">
    <property type="component" value="Chromosome 4"/>
</dbReference>
<feature type="compositionally biased region" description="Acidic residues" evidence="1">
    <location>
        <begin position="231"/>
        <end position="244"/>
    </location>
</feature>
<evidence type="ECO:0000256" key="1">
    <source>
        <dbReference type="SAM" id="MobiDB-lite"/>
    </source>
</evidence>
<comment type="caution">
    <text evidence="2">The sequence shown here is derived from an EMBL/GenBank/DDBJ whole genome shotgun (WGS) entry which is preliminary data.</text>
</comment>
<sequence length="254" mass="28511">LKTFGLIFSLKSVINGVKGRFRGTLSEFGLVAVLRREVLARFCEAFGQFFLSCLKFLPRGDLAELKNDMDICNKALLMHDGDTIDIYVCHDSILENVDSTEGQISQSLSQVGESFNAHGKSNGSLIAQPKHSDLGFPIRNDYSSIDLNDTEEEVEPSIQQETEPSFQEEVEPSAQENAEEDIDSDSICSDQSIDYESDMHEELRKIRQKKIKGKLIEDEPYYDSSDCDSFQSDEEQPVFDDELEGGSLRGEKAE</sequence>
<evidence type="ECO:0000313" key="3">
    <source>
        <dbReference type="Proteomes" id="UP000824120"/>
    </source>
</evidence>
<dbReference type="EMBL" id="JACXVP010000004">
    <property type="protein sequence ID" value="KAG5611804.1"/>
    <property type="molecule type" value="Genomic_DNA"/>
</dbReference>
<feature type="compositionally biased region" description="Acidic residues" evidence="1">
    <location>
        <begin position="166"/>
        <end position="184"/>
    </location>
</feature>
<protein>
    <submittedName>
        <fullName evidence="2">Uncharacterized protein</fullName>
    </submittedName>
</protein>
<feature type="non-terminal residue" evidence="2">
    <location>
        <position position="1"/>
    </location>
</feature>
<feature type="region of interest" description="Disordered" evidence="1">
    <location>
        <begin position="217"/>
        <end position="254"/>
    </location>
</feature>
<organism evidence="2 3">
    <name type="scientific">Solanum commersonii</name>
    <name type="common">Commerson's wild potato</name>
    <name type="synonym">Commerson's nightshade</name>
    <dbReference type="NCBI Taxonomy" id="4109"/>
    <lineage>
        <taxon>Eukaryota</taxon>
        <taxon>Viridiplantae</taxon>
        <taxon>Streptophyta</taxon>
        <taxon>Embryophyta</taxon>
        <taxon>Tracheophyta</taxon>
        <taxon>Spermatophyta</taxon>
        <taxon>Magnoliopsida</taxon>
        <taxon>eudicotyledons</taxon>
        <taxon>Gunneridae</taxon>
        <taxon>Pentapetalae</taxon>
        <taxon>asterids</taxon>
        <taxon>lamiids</taxon>
        <taxon>Solanales</taxon>
        <taxon>Solanaceae</taxon>
        <taxon>Solanoideae</taxon>
        <taxon>Solaneae</taxon>
        <taxon>Solanum</taxon>
    </lineage>
</organism>
<proteinExistence type="predicted"/>
<keyword evidence="3" id="KW-1185">Reference proteome</keyword>
<accession>A0A9J5ZJ42</accession>
<evidence type="ECO:0000313" key="2">
    <source>
        <dbReference type="EMBL" id="KAG5611804.1"/>
    </source>
</evidence>
<gene>
    <name evidence="2" type="ORF">H5410_023085</name>
</gene>
<feature type="region of interest" description="Disordered" evidence="1">
    <location>
        <begin position="150"/>
        <end position="191"/>
    </location>
</feature>
<dbReference type="AlphaFoldDB" id="A0A9J5ZJ42"/>